<evidence type="ECO:0000256" key="1">
    <source>
        <dbReference type="SAM" id="MobiDB-lite"/>
    </source>
</evidence>
<dbReference type="EMBL" id="JAEPES010000003">
    <property type="protein sequence ID" value="MBK4348057.1"/>
    <property type="molecule type" value="Genomic_DNA"/>
</dbReference>
<gene>
    <name evidence="2" type="ORF">IV501_04170</name>
    <name evidence="3" type="ORF">IV501_10455</name>
</gene>
<dbReference type="RefSeq" id="WP_200555113.1">
    <property type="nucleotide sequence ID" value="NZ_JAEPES010000001.1"/>
</dbReference>
<comment type="caution">
    <text evidence="3">The sequence shown here is derived from an EMBL/GenBank/DDBJ whole genome shotgun (WGS) entry which is preliminary data.</text>
</comment>
<proteinExistence type="predicted"/>
<dbReference type="SUPFAM" id="SSF49879">
    <property type="entry name" value="SMAD/FHA domain"/>
    <property type="match status" value="1"/>
</dbReference>
<dbReference type="Gene3D" id="2.60.200.20">
    <property type="match status" value="1"/>
</dbReference>
<feature type="region of interest" description="Disordered" evidence="1">
    <location>
        <begin position="269"/>
        <end position="289"/>
    </location>
</feature>
<dbReference type="CDD" id="cd00060">
    <property type="entry name" value="FHA"/>
    <property type="match status" value="1"/>
</dbReference>
<accession>A0A934SN48</accession>
<sequence>MVATRFDIELEFSLEEAAGAADDGEPSKLLTGSITAHGSEVQIYASDPELLISGRAPKLTALRELATQMAELGVSVTLTGPAGYIAGMGDVKSSLVQRAMTGSPHIRLGAATAIAPLLRARPTASSISLPPSTPFPLVPTVSRRLRRRVTTTHYTPGSGRPRLIFVVGSEYWDGTPPREFELLPGVTTIGSDEKCDLRLDGLLPMHAEIRHDGNDEYVLYAHGPIASSAVRAVEGQGQILRTGARLELGDWRMAYFRAEFADHGRPFGGRVGGELARQKPQPERRVPKN</sequence>
<evidence type="ECO:0000313" key="2">
    <source>
        <dbReference type="EMBL" id="MBK4346820.1"/>
    </source>
</evidence>
<evidence type="ECO:0000313" key="3">
    <source>
        <dbReference type="EMBL" id="MBK4348057.1"/>
    </source>
</evidence>
<protein>
    <submittedName>
        <fullName evidence="3">FHA domain-containing protein</fullName>
    </submittedName>
</protein>
<dbReference type="Proteomes" id="UP000636458">
    <property type="component" value="Unassembled WGS sequence"/>
</dbReference>
<dbReference type="InterPro" id="IPR008984">
    <property type="entry name" value="SMAD_FHA_dom_sf"/>
</dbReference>
<reference evidence="3" key="1">
    <citation type="submission" date="2021-01" db="EMBL/GenBank/DDBJ databases">
        <title>Lacisediminihabitans sp. nov. strain G11-30, isolated from Antarctic Soil.</title>
        <authorList>
            <person name="Li J."/>
        </authorList>
    </citation>
    <scope>NUCLEOTIDE SEQUENCE</scope>
    <source>
        <strain evidence="3">G11-30</strain>
    </source>
</reference>
<name>A0A934SN48_9MICO</name>
<evidence type="ECO:0000313" key="4">
    <source>
        <dbReference type="Proteomes" id="UP000636458"/>
    </source>
</evidence>
<keyword evidence="4" id="KW-1185">Reference proteome</keyword>
<dbReference type="AlphaFoldDB" id="A0A934SN48"/>
<organism evidence="3 4">
    <name type="scientific">Lacisediminihabitans changchengi</name>
    <dbReference type="NCBI Taxonomy" id="2787634"/>
    <lineage>
        <taxon>Bacteria</taxon>
        <taxon>Bacillati</taxon>
        <taxon>Actinomycetota</taxon>
        <taxon>Actinomycetes</taxon>
        <taxon>Micrococcales</taxon>
        <taxon>Microbacteriaceae</taxon>
        <taxon>Lacisediminihabitans</taxon>
    </lineage>
</organism>
<dbReference type="EMBL" id="JAEPES010000001">
    <property type="protein sequence ID" value="MBK4346820.1"/>
    <property type="molecule type" value="Genomic_DNA"/>
</dbReference>
<feature type="compositionally biased region" description="Basic and acidic residues" evidence="1">
    <location>
        <begin position="276"/>
        <end position="289"/>
    </location>
</feature>